<protein>
    <submittedName>
        <fullName evidence="2">Uncharacterized protein</fullName>
    </submittedName>
</protein>
<dbReference type="EMBL" id="DAAJFY010000014">
    <property type="protein sequence ID" value="HAC0276511.1"/>
    <property type="molecule type" value="Genomic_DNA"/>
</dbReference>
<name>A0A456Z8K9_LISMN</name>
<dbReference type="Proteomes" id="UP000344343">
    <property type="component" value="Unassembled WGS sequence"/>
</dbReference>
<reference evidence="9 11" key="2">
    <citation type="submission" date="2019-02" db="EMBL/GenBank/DDBJ databases">
        <authorList>
            <consortium name="GenomeTrakr: Next Generation Sequencing Network for Food Pathogen Tracability"/>
        </authorList>
    </citation>
    <scope>NUCLEOTIDE SEQUENCE [LARGE SCALE GENOMIC DNA]</scope>
    <source>
        <strain evidence="3 9">FDA00013853</strain>
        <strain evidence="5">FDA00015054</strain>
        <strain evidence="13">FDA1090798-S029-001</strain>
        <strain evidence="2 11">FSIS31901579</strain>
        <strain evidence="4 12">OSF101448</strain>
        <strain evidence="1 10">VA-WGS-00405</strain>
    </source>
</reference>
<evidence type="ECO:0000313" key="5">
    <source>
        <dbReference type="EMBL" id="EDP8514540.1"/>
    </source>
</evidence>
<dbReference type="Proteomes" id="UP000478704">
    <property type="component" value="Unassembled WGS sequence"/>
</dbReference>
<dbReference type="EMBL" id="AANDSR010000012">
    <property type="protein sequence ID" value="EDN9837739.1"/>
    <property type="molecule type" value="Genomic_DNA"/>
</dbReference>
<dbReference type="EMBL" id="AAAMZD010000011">
    <property type="protein sequence ID" value="EAD3794121.1"/>
    <property type="molecule type" value="Genomic_DNA"/>
</dbReference>
<dbReference type="EMBL" id="AANPAU010000007">
    <property type="protein sequence ID" value="EDP8514540.1"/>
    <property type="molecule type" value="Genomic_DNA"/>
</dbReference>
<evidence type="ECO:0000313" key="15">
    <source>
        <dbReference type="Proteomes" id="UP000844415"/>
    </source>
</evidence>
<evidence type="ECO:0000313" key="4">
    <source>
        <dbReference type="EMBL" id="EDN9837739.1"/>
    </source>
</evidence>
<dbReference type="Proteomes" id="UP000345329">
    <property type="component" value="Unassembled WGS sequence"/>
</dbReference>
<comment type="caution">
    <text evidence="2">The sequence shown here is derived from an EMBL/GenBank/DDBJ whole genome shotgun (WGS) entry which is preliminary data.</text>
</comment>
<evidence type="ECO:0000313" key="3">
    <source>
        <dbReference type="EMBL" id="EAD5787991.1"/>
    </source>
</evidence>
<sequence length="68" mass="7954">MSNKETVYKVYKITYKQRFMGKVIVDSYERTVKDDNELRSAINALYDDPHVFSVSSEEVAETLKKEES</sequence>
<proteinExistence type="predicted"/>
<evidence type="ECO:0000313" key="12">
    <source>
        <dbReference type="Proteomes" id="UP000467347"/>
    </source>
</evidence>
<dbReference type="EMBL" id="AAANYR010000015">
    <property type="protein sequence ID" value="EAD5787991.1"/>
    <property type="molecule type" value="Genomic_DNA"/>
</dbReference>
<dbReference type="Proteomes" id="UP000376505">
    <property type="component" value="Unassembled WGS sequence"/>
</dbReference>
<evidence type="ECO:0000313" key="2">
    <source>
        <dbReference type="EMBL" id="EAD5775496.1"/>
    </source>
</evidence>
<evidence type="ECO:0000313" key="14">
    <source>
        <dbReference type="Proteomes" id="UP000841146"/>
    </source>
</evidence>
<evidence type="ECO:0000313" key="11">
    <source>
        <dbReference type="Proteomes" id="UP000376505"/>
    </source>
</evidence>
<evidence type="ECO:0000313" key="6">
    <source>
        <dbReference type="EMBL" id="HAB8558390.1"/>
    </source>
</evidence>
<evidence type="ECO:0000313" key="1">
    <source>
        <dbReference type="EMBL" id="EAD3794121.1"/>
    </source>
</evidence>
<reference evidence="6" key="3">
    <citation type="submission" date="2020-01" db="EMBL/GenBank/DDBJ databases">
        <authorList>
            <consortium name="NCBI Pathogen Detection Project"/>
        </authorList>
    </citation>
    <scope>NUCLEOTIDE SEQUENCE</scope>
    <source>
        <strain evidence="6">CFIAFB20100120</strain>
        <strain evidence="8">CFIAFB20170037</strain>
        <strain evidence="7">CFIAFB20170045</strain>
    </source>
</reference>
<reference evidence="14 15" key="1">
    <citation type="journal article" date="2018" name="Genome Biol.">
        <title>SKESA: strategic k-mer extension for scrupulous assemblies.</title>
        <authorList>
            <person name="Souvorov A."/>
            <person name="Agarwala R."/>
            <person name="Lipman D.J."/>
        </authorList>
    </citation>
    <scope>NUCLEOTIDE SEQUENCE [LARGE SCALE GENOMIC DNA]</scope>
    <source>
        <strain evidence="6 15">CFIAFB20100120</strain>
        <strain evidence="8">CFIAFB20170037</strain>
        <strain evidence="7 14">CFIAFB20170045</strain>
    </source>
</reference>
<evidence type="ECO:0000313" key="9">
    <source>
        <dbReference type="Proteomes" id="UP000344343"/>
    </source>
</evidence>
<dbReference type="RefSeq" id="WP_069027510.1">
    <property type="nucleotide sequence ID" value="NZ_CP019624.1"/>
</dbReference>
<organism evidence="2 11">
    <name type="scientific">Listeria monocytogenes</name>
    <dbReference type="NCBI Taxonomy" id="1639"/>
    <lineage>
        <taxon>Bacteria</taxon>
        <taxon>Bacillati</taxon>
        <taxon>Bacillota</taxon>
        <taxon>Bacilli</taxon>
        <taxon>Bacillales</taxon>
        <taxon>Listeriaceae</taxon>
        <taxon>Listeria</taxon>
    </lineage>
</organism>
<dbReference type="EMBL" id="DAAJCS010000015">
    <property type="protein sequence ID" value="HAC0014287.1"/>
    <property type="molecule type" value="Genomic_DNA"/>
</dbReference>
<dbReference type="EMBL" id="DAAIJL010000017">
    <property type="protein sequence ID" value="HAB8558390.1"/>
    <property type="molecule type" value="Genomic_DNA"/>
</dbReference>
<evidence type="ECO:0000313" key="10">
    <source>
        <dbReference type="Proteomes" id="UP000345329"/>
    </source>
</evidence>
<evidence type="ECO:0000313" key="7">
    <source>
        <dbReference type="EMBL" id="HAC0014287.1"/>
    </source>
</evidence>
<accession>A0A456Z8K9</accession>
<dbReference type="Proteomes" id="UP000842809">
    <property type="component" value="Unassembled WGS sequence"/>
</dbReference>
<dbReference type="Proteomes" id="UP000844415">
    <property type="component" value="Unassembled WGS sequence"/>
</dbReference>
<dbReference type="EMBL" id="AAANYN010000032">
    <property type="protein sequence ID" value="EAD5775496.1"/>
    <property type="molecule type" value="Genomic_DNA"/>
</dbReference>
<evidence type="ECO:0000313" key="13">
    <source>
        <dbReference type="Proteomes" id="UP000478704"/>
    </source>
</evidence>
<dbReference type="Proteomes" id="UP000467347">
    <property type="component" value="Unassembled WGS sequence"/>
</dbReference>
<gene>
    <name evidence="3" type="ORF">EX365_15695</name>
    <name evidence="2" type="ORF">EXZ73_14555</name>
    <name evidence="5" type="ORF">G3O21_001965</name>
    <name evidence="4" type="ORF">GJW51_13800</name>
    <name evidence="6" type="ORF">GYS09_13960</name>
    <name evidence="7" type="ORF">GYX23_14980</name>
    <name evidence="8" type="ORF">GYY14_14185</name>
    <name evidence="1" type="ORF">UI29_15290</name>
</gene>
<evidence type="ECO:0000313" key="8">
    <source>
        <dbReference type="EMBL" id="HAC0276511.1"/>
    </source>
</evidence>
<dbReference type="Proteomes" id="UP000841146">
    <property type="component" value="Unassembled WGS sequence"/>
</dbReference>
<dbReference type="AlphaFoldDB" id="A0A456Z8K9"/>